<dbReference type="Pfam" id="PF03167">
    <property type="entry name" value="UDG"/>
    <property type="match status" value="1"/>
</dbReference>
<evidence type="ECO:0000256" key="1">
    <source>
        <dbReference type="ARBA" id="ARBA00022763"/>
    </source>
</evidence>
<reference evidence="5" key="2">
    <citation type="submission" date="2020-09" db="EMBL/GenBank/DDBJ databases">
        <authorList>
            <person name="Sun Q."/>
            <person name="Zhou Y."/>
        </authorList>
    </citation>
    <scope>NUCLEOTIDE SEQUENCE</scope>
    <source>
        <strain evidence="5">CGMCC 1.16067</strain>
    </source>
</reference>
<dbReference type="AlphaFoldDB" id="A0A917BSN7"/>
<keyword evidence="3" id="KW-0234">DNA repair</keyword>
<dbReference type="CDD" id="cd10028">
    <property type="entry name" value="UDG-F2_TDG_MUG"/>
    <property type="match status" value="1"/>
</dbReference>
<sequence length="169" mass="18611">MLPDVVGPRPRVVFCGMAGAQSTRSREHYYEGPGNSFWESLHRSGLVPQPLEPTDDERLPAFGLGLTDLVRHRDPDRFEVDELAAKVRAWEPEWLAVTSKTVAAALARHLGEPRPSYGVSSLALGGAPVFVLPGPSGANRRHDYDGRPTRLAWWQDLAALVEDPHAGER</sequence>
<dbReference type="InterPro" id="IPR005122">
    <property type="entry name" value="Uracil-DNA_glycosylase-like"/>
</dbReference>
<evidence type="ECO:0000313" key="5">
    <source>
        <dbReference type="EMBL" id="GGF55954.1"/>
    </source>
</evidence>
<dbReference type="GO" id="GO:0008263">
    <property type="term" value="F:pyrimidine-specific mismatch base pair DNA N-glycosylase activity"/>
    <property type="evidence" value="ECO:0007669"/>
    <property type="project" value="TreeGrafter"/>
</dbReference>
<dbReference type="SUPFAM" id="SSF52141">
    <property type="entry name" value="Uracil-DNA glycosylase-like"/>
    <property type="match status" value="1"/>
</dbReference>
<keyword evidence="6" id="KW-1185">Reference proteome</keyword>
<proteinExistence type="predicted"/>
<dbReference type="EMBL" id="BMKQ01000001">
    <property type="protein sequence ID" value="GGF55954.1"/>
    <property type="molecule type" value="Genomic_DNA"/>
</dbReference>
<dbReference type="GO" id="GO:0004844">
    <property type="term" value="F:uracil DNA N-glycosylase activity"/>
    <property type="evidence" value="ECO:0007669"/>
    <property type="project" value="TreeGrafter"/>
</dbReference>
<dbReference type="PANTHER" id="PTHR12159:SF9">
    <property type="entry name" value="G_T MISMATCH-SPECIFIC THYMINE DNA GLYCOSYLASE"/>
    <property type="match status" value="1"/>
</dbReference>
<accession>A0A917BSN7</accession>
<protein>
    <submittedName>
        <fullName evidence="5">G/U mismatch-specific DNA glycosylase</fullName>
    </submittedName>
</protein>
<evidence type="ECO:0000313" key="6">
    <source>
        <dbReference type="Proteomes" id="UP000649179"/>
    </source>
</evidence>
<evidence type="ECO:0000259" key="4">
    <source>
        <dbReference type="Pfam" id="PF03167"/>
    </source>
</evidence>
<evidence type="ECO:0000256" key="3">
    <source>
        <dbReference type="ARBA" id="ARBA00023204"/>
    </source>
</evidence>
<dbReference type="Proteomes" id="UP000649179">
    <property type="component" value="Unassembled WGS sequence"/>
</dbReference>
<comment type="caution">
    <text evidence="5">The sequence shown here is derived from an EMBL/GenBank/DDBJ whole genome shotgun (WGS) entry which is preliminary data.</text>
</comment>
<dbReference type="InterPro" id="IPR015637">
    <property type="entry name" value="MUG/TDG"/>
</dbReference>
<dbReference type="PANTHER" id="PTHR12159">
    <property type="entry name" value="G/T AND G/U MISMATCH-SPECIFIC DNA GLYCOSYLASE"/>
    <property type="match status" value="1"/>
</dbReference>
<reference evidence="5" key="1">
    <citation type="journal article" date="2014" name="Int. J. Syst. Evol. Microbiol.">
        <title>Complete genome sequence of Corynebacterium casei LMG S-19264T (=DSM 44701T), isolated from a smear-ripened cheese.</title>
        <authorList>
            <consortium name="US DOE Joint Genome Institute (JGI-PGF)"/>
            <person name="Walter F."/>
            <person name="Albersmeier A."/>
            <person name="Kalinowski J."/>
            <person name="Ruckert C."/>
        </authorList>
    </citation>
    <scope>NUCLEOTIDE SEQUENCE</scope>
    <source>
        <strain evidence="5">CGMCC 1.16067</strain>
    </source>
</reference>
<keyword evidence="1" id="KW-0227">DNA damage</keyword>
<organism evidence="5 6">
    <name type="scientific">Marmoricola endophyticus</name>
    <dbReference type="NCBI Taxonomy" id="2040280"/>
    <lineage>
        <taxon>Bacteria</taxon>
        <taxon>Bacillati</taxon>
        <taxon>Actinomycetota</taxon>
        <taxon>Actinomycetes</taxon>
        <taxon>Propionibacteriales</taxon>
        <taxon>Nocardioidaceae</taxon>
        <taxon>Marmoricola</taxon>
    </lineage>
</organism>
<gene>
    <name evidence="5" type="primary">mug</name>
    <name evidence="5" type="ORF">GCM10011519_32330</name>
</gene>
<keyword evidence="2" id="KW-0378">Hydrolase</keyword>
<dbReference type="InterPro" id="IPR036895">
    <property type="entry name" value="Uracil-DNA_glycosylase-like_sf"/>
</dbReference>
<dbReference type="GO" id="GO:0006285">
    <property type="term" value="P:base-excision repair, AP site formation"/>
    <property type="evidence" value="ECO:0007669"/>
    <property type="project" value="InterPro"/>
</dbReference>
<dbReference type="Gene3D" id="3.40.470.10">
    <property type="entry name" value="Uracil-DNA glycosylase-like domain"/>
    <property type="match status" value="1"/>
</dbReference>
<evidence type="ECO:0000256" key="2">
    <source>
        <dbReference type="ARBA" id="ARBA00022801"/>
    </source>
</evidence>
<feature type="domain" description="Uracil-DNA glycosylase-like" evidence="4">
    <location>
        <begin position="4"/>
        <end position="157"/>
    </location>
</feature>
<name>A0A917BSN7_9ACTN</name>